<gene>
    <name evidence="1" type="ORF">FPZ42_16020</name>
</gene>
<name>A0A563U0R7_9SPHI</name>
<evidence type="ECO:0000313" key="2">
    <source>
        <dbReference type="Proteomes" id="UP000318010"/>
    </source>
</evidence>
<comment type="caution">
    <text evidence="1">The sequence shown here is derived from an EMBL/GenBank/DDBJ whole genome shotgun (WGS) entry which is preliminary data.</text>
</comment>
<accession>A0A563U0R7</accession>
<protein>
    <submittedName>
        <fullName evidence="1">Uncharacterized protein</fullName>
    </submittedName>
</protein>
<organism evidence="1 2">
    <name type="scientific">Mucilaginibacter achroorhodeus</name>
    <dbReference type="NCBI Taxonomy" id="2599294"/>
    <lineage>
        <taxon>Bacteria</taxon>
        <taxon>Pseudomonadati</taxon>
        <taxon>Bacteroidota</taxon>
        <taxon>Sphingobacteriia</taxon>
        <taxon>Sphingobacteriales</taxon>
        <taxon>Sphingobacteriaceae</taxon>
        <taxon>Mucilaginibacter</taxon>
    </lineage>
</organism>
<dbReference type="AlphaFoldDB" id="A0A563U0R7"/>
<dbReference type="Proteomes" id="UP000318010">
    <property type="component" value="Unassembled WGS sequence"/>
</dbReference>
<dbReference type="EMBL" id="VOEI01000006">
    <property type="protein sequence ID" value="TWR24602.1"/>
    <property type="molecule type" value="Genomic_DNA"/>
</dbReference>
<dbReference type="OrthoDB" id="769901at2"/>
<keyword evidence="2" id="KW-1185">Reference proteome</keyword>
<proteinExistence type="predicted"/>
<sequence>MEKFNLNIKYNKQNLALEVKEYLHHSHQRCKIEVFQDEKLLVSFNPDDHETLSVCQNPAQLDNKLVHLIADKIEEKIDLLG</sequence>
<dbReference type="RefSeq" id="WP_146272862.1">
    <property type="nucleotide sequence ID" value="NZ_VOEI01000006.1"/>
</dbReference>
<evidence type="ECO:0000313" key="1">
    <source>
        <dbReference type="EMBL" id="TWR24602.1"/>
    </source>
</evidence>
<reference evidence="1 2" key="1">
    <citation type="submission" date="2019-07" db="EMBL/GenBank/DDBJ databases">
        <authorList>
            <person name="Kim J."/>
        </authorList>
    </citation>
    <scope>NUCLEOTIDE SEQUENCE [LARGE SCALE GENOMIC DNA]</scope>
    <source>
        <strain evidence="1 2">MJ1a</strain>
    </source>
</reference>